<feature type="transmembrane region" description="Helical" evidence="1">
    <location>
        <begin position="109"/>
        <end position="131"/>
    </location>
</feature>
<evidence type="ECO:0000313" key="4">
    <source>
        <dbReference type="Proteomes" id="UP000716906"/>
    </source>
</evidence>
<feature type="transmembrane region" description="Helical" evidence="1">
    <location>
        <begin position="211"/>
        <end position="232"/>
    </location>
</feature>
<feature type="transmembrane region" description="Helical" evidence="1">
    <location>
        <begin position="66"/>
        <end position="89"/>
    </location>
</feature>
<organism evidence="3 4">
    <name type="scientific">Faecalicatena fissicatena</name>
    <dbReference type="NCBI Taxonomy" id="290055"/>
    <lineage>
        <taxon>Bacteria</taxon>
        <taxon>Bacillati</taxon>
        <taxon>Bacillota</taxon>
        <taxon>Clostridia</taxon>
        <taxon>Lachnospirales</taxon>
        <taxon>Lachnospiraceae</taxon>
        <taxon>Faecalicatena</taxon>
    </lineage>
</organism>
<name>A0ABS2E6I5_9FIRM</name>
<comment type="caution">
    <text evidence="3">The sequence shown here is derived from an EMBL/GenBank/DDBJ whole genome shotgun (WGS) entry which is preliminary data.</text>
</comment>
<reference evidence="3 4" key="1">
    <citation type="journal article" date="2021" name="Sci. Rep.">
        <title>The distribution of antibiotic resistance genes in chicken gut microbiota commensals.</title>
        <authorList>
            <person name="Juricova H."/>
            <person name="Matiasovicova J."/>
            <person name="Kubasova T."/>
            <person name="Cejkova D."/>
            <person name="Rychlik I."/>
        </authorList>
    </citation>
    <scope>NUCLEOTIDE SEQUENCE [LARGE SCALE GENOMIC DNA]</scope>
    <source>
        <strain evidence="3 4">An773</strain>
    </source>
</reference>
<keyword evidence="4" id="KW-1185">Reference proteome</keyword>
<dbReference type="Pfam" id="PF14358">
    <property type="entry name" value="DUF4405"/>
    <property type="match status" value="1"/>
</dbReference>
<keyword evidence="1" id="KW-1133">Transmembrane helix</keyword>
<evidence type="ECO:0000313" key="3">
    <source>
        <dbReference type="EMBL" id="MBM6737243.1"/>
    </source>
</evidence>
<feature type="transmembrane region" description="Helical" evidence="1">
    <location>
        <begin position="169"/>
        <end position="187"/>
    </location>
</feature>
<feature type="transmembrane region" description="Helical" evidence="1">
    <location>
        <begin position="35"/>
        <end position="54"/>
    </location>
</feature>
<feature type="domain" description="Flavinylation-associated cytochrome" evidence="2">
    <location>
        <begin position="73"/>
        <end position="131"/>
    </location>
</feature>
<dbReference type="InterPro" id="IPR025517">
    <property type="entry name" value="DUF4405"/>
</dbReference>
<keyword evidence="1" id="KW-0812">Transmembrane</keyword>
<evidence type="ECO:0000256" key="1">
    <source>
        <dbReference type="SAM" id="Phobius"/>
    </source>
</evidence>
<sequence length="243" mass="27049">MKTKSKIRLAVDLLMTLALLFLMGYQLWGEEAHEWAGTGMLVLFIAHHLLNPGWHRNLFRGKYTGMRALVTAVDLVLLAVMLCLLASGIRMSRHVFVFLPIDSGMGTARLMHMAACYWGFVLMALHLGLHWGMALAGARKMSEKIAGKTSGEMPGGGSGEKASPGIRALVLRLLGAGIACYGLYAFVRRGLATYMFLRTEFVFLDYSESPITFYIDYAAMMGLFIWIAYYLSRILQKHGKQKA</sequence>
<feature type="transmembrane region" description="Helical" evidence="1">
    <location>
        <begin position="9"/>
        <end position="29"/>
    </location>
</feature>
<proteinExistence type="predicted"/>
<evidence type="ECO:0000259" key="2">
    <source>
        <dbReference type="Pfam" id="PF14358"/>
    </source>
</evidence>
<dbReference type="EMBL" id="JACLYY010000003">
    <property type="protein sequence ID" value="MBM6737243.1"/>
    <property type="molecule type" value="Genomic_DNA"/>
</dbReference>
<accession>A0ABS2E6I5</accession>
<keyword evidence="1" id="KW-0472">Membrane</keyword>
<gene>
    <name evidence="3" type="ORF">H7U36_03865</name>
</gene>
<protein>
    <submittedName>
        <fullName evidence="3">DUF4405 domain-containing protein</fullName>
    </submittedName>
</protein>
<dbReference type="Proteomes" id="UP000716906">
    <property type="component" value="Unassembled WGS sequence"/>
</dbReference>